<keyword evidence="2" id="KW-1185">Reference proteome</keyword>
<name>A0ABU9UUF2_9GAMM</name>
<comment type="caution">
    <text evidence="1">The sequence shown here is derived from an EMBL/GenBank/DDBJ whole genome shotgun (WGS) entry which is preliminary data.</text>
</comment>
<dbReference type="EMBL" id="JBCHKU010000019">
    <property type="protein sequence ID" value="MEM6249697.1"/>
    <property type="molecule type" value="Genomic_DNA"/>
</dbReference>
<reference evidence="1 2" key="1">
    <citation type="submission" date="2024-04" db="EMBL/GenBank/DDBJ databases">
        <title>Novel Shewanella species isolated from Baltic Sea sediments.</title>
        <authorList>
            <person name="Martin-Rodriguez A.J."/>
            <person name="Fernandez-Juarez V."/>
            <person name="Valeriano V.D."/>
            <person name="Mihindukulasooriya I."/>
            <person name="Ceresnova L."/>
            <person name="Joffre E."/>
            <person name="Jensie-Markopoulos S."/>
            <person name="Moore E.R.B."/>
            <person name="Sjoling A."/>
        </authorList>
    </citation>
    <scope>NUCLEOTIDE SEQUENCE [LARGE SCALE GENOMIC DNA]</scope>
    <source>
        <strain evidence="1 2">VAX-SP0-0CM-1</strain>
    </source>
</reference>
<accession>A0ABU9UUF2</accession>
<organism evidence="1 2">
    <name type="scientific">Shewanella vaxholmensis</name>
    <dbReference type="NCBI Taxonomy" id="3063535"/>
    <lineage>
        <taxon>Bacteria</taxon>
        <taxon>Pseudomonadati</taxon>
        <taxon>Pseudomonadota</taxon>
        <taxon>Gammaproteobacteria</taxon>
        <taxon>Alteromonadales</taxon>
        <taxon>Shewanellaceae</taxon>
        <taxon>Shewanella</taxon>
    </lineage>
</organism>
<sequence>MKNKTALIILERPWGTNTSDNNRASVLPFFHGLQQLNGNFDVFHAQFYERKSFEMALNDMMELEYSQFYIYIACHGSGKRLEGLNLSTAMFAIHEKAQTSNIVGVVIGACEIGKNVSHLQAYSEGSSIVWQFGYKCSVNWLDGTLLDVKIFDELLRLKPKAFNESENIVQAFAKVLEDFKPEASIGYDRNDLRMPLKDSLTLVVQSKGQGKQAKDHSSELFNI</sequence>
<proteinExistence type="predicted"/>
<dbReference type="RefSeq" id="WP_311905851.1">
    <property type="nucleotide sequence ID" value="NZ_JAUOEV010000009.1"/>
</dbReference>
<evidence type="ECO:0008006" key="3">
    <source>
        <dbReference type="Google" id="ProtNLM"/>
    </source>
</evidence>
<gene>
    <name evidence="1" type="ORF">AAGS29_13925</name>
</gene>
<evidence type="ECO:0000313" key="2">
    <source>
        <dbReference type="Proteomes" id="UP001489333"/>
    </source>
</evidence>
<protein>
    <recommendedName>
        <fullName evidence="3">CHAT domain-containing protein</fullName>
    </recommendedName>
</protein>
<dbReference type="Proteomes" id="UP001489333">
    <property type="component" value="Unassembled WGS sequence"/>
</dbReference>
<evidence type="ECO:0000313" key="1">
    <source>
        <dbReference type="EMBL" id="MEM6249697.1"/>
    </source>
</evidence>